<protein>
    <recommendedName>
        <fullName evidence="7">C2H2-type domain-containing protein</fullName>
    </recommendedName>
</protein>
<feature type="compositionally biased region" description="Basic and acidic residues" evidence="6">
    <location>
        <begin position="164"/>
        <end position="177"/>
    </location>
</feature>
<dbReference type="PANTHER" id="PTHR24379">
    <property type="entry name" value="KRAB AND ZINC FINGER DOMAIN-CONTAINING"/>
    <property type="match status" value="1"/>
</dbReference>
<dbReference type="PANTHER" id="PTHR24379:SF121">
    <property type="entry name" value="C2H2-TYPE DOMAIN-CONTAINING PROTEIN"/>
    <property type="match status" value="1"/>
</dbReference>
<dbReference type="FunFam" id="3.30.160.60:FF:000176">
    <property type="entry name" value="zinc finger protein 70"/>
    <property type="match status" value="1"/>
</dbReference>
<feature type="region of interest" description="Disordered" evidence="6">
    <location>
        <begin position="164"/>
        <end position="234"/>
    </location>
</feature>
<keyword evidence="9" id="KW-1185">Reference proteome</keyword>
<evidence type="ECO:0000256" key="2">
    <source>
        <dbReference type="ARBA" id="ARBA00022737"/>
    </source>
</evidence>
<dbReference type="EMBL" id="FZQP02000793">
    <property type="protein sequence ID" value="VVC90474.1"/>
    <property type="molecule type" value="Genomic_DNA"/>
</dbReference>
<keyword evidence="1" id="KW-0479">Metal-binding</keyword>
<dbReference type="Gene3D" id="3.30.160.60">
    <property type="entry name" value="Classic Zinc Finger"/>
    <property type="match status" value="2"/>
</dbReference>
<dbReference type="InterPro" id="IPR036236">
    <property type="entry name" value="Znf_C2H2_sf"/>
</dbReference>
<dbReference type="PROSITE" id="PS50157">
    <property type="entry name" value="ZINC_FINGER_C2H2_2"/>
    <property type="match status" value="3"/>
</dbReference>
<proteinExistence type="predicted"/>
<evidence type="ECO:0000256" key="3">
    <source>
        <dbReference type="ARBA" id="ARBA00022771"/>
    </source>
</evidence>
<name>A0A5E4PZS6_9NEOP</name>
<dbReference type="GO" id="GO:0008270">
    <property type="term" value="F:zinc ion binding"/>
    <property type="evidence" value="ECO:0007669"/>
    <property type="project" value="UniProtKB-KW"/>
</dbReference>
<feature type="compositionally biased region" description="Basic and acidic residues" evidence="6">
    <location>
        <begin position="19"/>
        <end position="65"/>
    </location>
</feature>
<dbReference type="SMART" id="SM00355">
    <property type="entry name" value="ZnF_C2H2"/>
    <property type="match status" value="3"/>
</dbReference>
<gene>
    <name evidence="8" type="ORF">LSINAPIS_LOCUS3374</name>
</gene>
<feature type="domain" description="C2H2-type" evidence="7">
    <location>
        <begin position="77"/>
        <end position="99"/>
    </location>
</feature>
<organism evidence="8 9">
    <name type="scientific">Leptidea sinapis</name>
    <dbReference type="NCBI Taxonomy" id="189913"/>
    <lineage>
        <taxon>Eukaryota</taxon>
        <taxon>Metazoa</taxon>
        <taxon>Ecdysozoa</taxon>
        <taxon>Arthropoda</taxon>
        <taxon>Hexapoda</taxon>
        <taxon>Insecta</taxon>
        <taxon>Pterygota</taxon>
        <taxon>Neoptera</taxon>
        <taxon>Endopterygota</taxon>
        <taxon>Lepidoptera</taxon>
        <taxon>Glossata</taxon>
        <taxon>Ditrysia</taxon>
        <taxon>Papilionoidea</taxon>
        <taxon>Pieridae</taxon>
        <taxon>Dismorphiinae</taxon>
        <taxon>Leptidea</taxon>
    </lineage>
</organism>
<evidence type="ECO:0000313" key="9">
    <source>
        <dbReference type="Proteomes" id="UP000324832"/>
    </source>
</evidence>
<accession>A0A5E4PZS6</accession>
<evidence type="ECO:0000256" key="5">
    <source>
        <dbReference type="PROSITE-ProRule" id="PRU00042"/>
    </source>
</evidence>
<evidence type="ECO:0000259" key="7">
    <source>
        <dbReference type="PROSITE" id="PS50157"/>
    </source>
</evidence>
<feature type="domain" description="C2H2-type" evidence="7">
    <location>
        <begin position="133"/>
        <end position="156"/>
    </location>
</feature>
<feature type="region of interest" description="Disordered" evidence="6">
    <location>
        <begin position="1"/>
        <end position="65"/>
    </location>
</feature>
<feature type="domain" description="C2H2-type" evidence="7">
    <location>
        <begin position="103"/>
        <end position="132"/>
    </location>
</feature>
<evidence type="ECO:0000256" key="6">
    <source>
        <dbReference type="SAM" id="MobiDB-lite"/>
    </source>
</evidence>
<dbReference type="PROSITE" id="PS00028">
    <property type="entry name" value="ZINC_FINGER_C2H2_1"/>
    <property type="match status" value="3"/>
</dbReference>
<keyword evidence="3 5" id="KW-0863">Zinc-finger</keyword>
<dbReference type="SUPFAM" id="SSF57667">
    <property type="entry name" value="beta-beta-alpha zinc fingers"/>
    <property type="match status" value="2"/>
</dbReference>
<keyword evidence="4" id="KW-0862">Zinc</keyword>
<dbReference type="InterPro" id="IPR013087">
    <property type="entry name" value="Znf_C2H2_type"/>
</dbReference>
<dbReference type="AlphaFoldDB" id="A0A5E4PZS6"/>
<reference evidence="8 9" key="1">
    <citation type="submission" date="2017-07" db="EMBL/GenBank/DDBJ databases">
        <authorList>
            <person name="Talla V."/>
            <person name="Backstrom N."/>
        </authorList>
    </citation>
    <scope>NUCLEOTIDE SEQUENCE [LARGE SCALE GENOMIC DNA]</scope>
</reference>
<evidence type="ECO:0000313" key="8">
    <source>
        <dbReference type="EMBL" id="VVC90474.1"/>
    </source>
</evidence>
<evidence type="ECO:0000256" key="1">
    <source>
        <dbReference type="ARBA" id="ARBA00022723"/>
    </source>
</evidence>
<dbReference type="Proteomes" id="UP000324832">
    <property type="component" value="Unassembled WGS sequence"/>
</dbReference>
<keyword evidence="2" id="KW-0677">Repeat</keyword>
<evidence type="ECO:0000256" key="4">
    <source>
        <dbReference type="ARBA" id="ARBA00022833"/>
    </source>
</evidence>
<dbReference type="Pfam" id="PF00096">
    <property type="entry name" value="zf-C2H2"/>
    <property type="match status" value="3"/>
</dbReference>
<feature type="compositionally biased region" description="Polar residues" evidence="6">
    <location>
        <begin position="1"/>
        <end position="10"/>
    </location>
</feature>
<sequence>MRVTNNNKLTLFSIPTDEPLPKEEDIKLNNYEHLKDNPKSNHKDKNSDDQESKKNSEEVNESKCTDSKNNVIEDKEFKCTVCSKKFPTRKKLYLHRRFHNKTICCQYKGCDRKFTNKSDLDKHNRIHTGEKPFKCEICERAFRQRGTLKSHKIIIHNLFDDKNSSVERKRSDPRSVEDTTGNSEDSKMHECQPSENTTLPDVIPINRINEPNKRDDLNTSNDNGEDSKCAEKVTTPEGSIITNSEKPLNTPMRSRLLFESTDSDSVESLVIQVHETVSELNFDGSLRNSINGLDLCIGEETVEGHYESESENEGKLFIDEDYHLPYS</sequence>